<dbReference type="Proteomes" id="UP000006911">
    <property type="component" value="Unassembled WGS sequence"/>
</dbReference>
<dbReference type="KEGG" id="tml:GSTUM_00003035001"/>
<reference evidence="1 2" key="1">
    <citation type="journal article" date="2010" name="Nature">
        <title>Perigord black truffle genome uncovers evolutionary origins and mechanisms of symbiosis.</title>
        <authorList>
            <person name="Martin F."/>
            <person name="Kohler A."/>
            <person name="Murat C."/>
            <person name="Balestrini R."/>
            <person name="Coutinho P.M."/>
            <person name="Jaillon O."/>
            <person name="Montanini B."/>
            <person name="Morin E."/>
            <person name="Noel B."/>
            <person name="Percudani R."/>
            <person name="Porcel B."/>
            <person name="Rubini A."/>
            <person name="Amicucci A."/>
            <person name="Amselem J."/>
            <person name="Anthouard V."/>
            <person name="Arcioni S."/>
            <person name="Artiguenave F."/>
            <person name="Aury J.M."/>
            <person name="Ballario P."/>
            <person name="Bolchi A."/>
            <person name="Brenna A."/>
            <person name="Brun A."/>
            <person name="Buee M."/>
            <person name="Cantarel B."/>
            <person name="Chevalier G."/>
            <person name="Couloux A."/>
            <person name="Da Silva C."/>
            <person name="Denoeud F."/>
            <person name="Duplessis S."/>
            <person name="Ghignone S."/>
            <person name="Hilselberger B."/>
            <person name="Iotti M."/>
            <person name="Marcais B."/>
            <person name="Mello A."/>
            <person name="Miranda M."/>
            <person name="Pacioni G."/>
            <person name="Quesneville H."/>
            <person name="Riccioni C."/>
            <person name="Ruotolo R."/>
            <person name="Splivallo R."/>
            <person name="Stocchi V."/>
            <person name="Tisserant E."/>
            <person name="Viscomi A.R."/>
            <person name="Zambonelli A."/>
            <person name="Zampieri E."/>
            <person name="Henrissat B."/>
            <person name="Lebrun M.H."/>
            <person name="Paolocci F."/>
            <person name="Bonfante P."/>
            <person name="Ottonello S."/>
            <person name="Wincker P."/>
        </authorList>
    </citation>
    <scope>NUCLEOTIDE SEQUENCE [LARGE SCALE GENOMIC DNA]</scope>
    <source>
        <strain evidence="1 2">Mel28</strain>
    </source>
</reference>
<accession>D5G8R6</accession>
<keyword evidence="2" id="KW-1185">Reference proteome</keyword>
<dbReference type="AlphaFoldDB" id="D5G8R6"/>
<organism evidence="1 2">
    <name type="scientific">Tuber melanosporum (strain Mel28)</name>
    <name type="common">Perigord black truffle</name>
    <dbReference type="NCBI Taxonomy" id="656061"/>
    <lineage>
        <taxon>Eukaryota</taxon>
        <taxon>Fungi</taxon>
        <taxon>Dikarya</taxon>
        <taxon>Ascomycota</taxon>
        <taxon>Pezizomycotina</taxon>
        <taxon>Pezizomycetes</taxon>
        <taxon>Pezizales</taxon>
        <taxon>Tuberaceae</taxon>
        <taxon>Tuber</taxon>
    </lineage>
</organism>
<name>D5G8R6_TUBMM</name>
<sequence length="60" mass="6992">MLHTTSWSGMDTEVMLRSSLCEFVRKRMSINCIFHLIPVMCYSHWTWGHSHYSSQAASGR</sequence>
<dbReference type="HOGENOM" id="CLU_2943498_0_0_1"/>
<proteinExistence type="predicted"/>
<dbReference type="GeneID" id="9183879"/>
<evidence type="ECO:0000313" key="2">
    <source>
        <dbReference type="Proteomes" id="UP000006911"/>
    </source>
</evidence>
<dbReference type="EMBL" id="FN430052">
    <property type="protein sequence ID" value="CAZ80909.1"/>
    <property type="molecule type" value="Genomic_DNA"/>
</dbReference>
<dbReference type="InParanoid" id="D5G8R6"/>
<evidence type="ECO:0000313" key="1">
    <source>
        <dbReference type="EMBL" id="CAZ80909.1"/>
    </source>
</evidence>
<gene>
    <name evidence="1" type="ORF">GSTUM_00003035001</name>
</gene>
<protein>
    <submittedName>
        <fullName evidence="1">(Perigord truffle) hypothetical protein</fullName>
    </submittedName>
</protein>
<dbReference type="RefSeq" id="XP_002836718.1">
    <property type="nucleotide sequence ID" value="XM_002836672.1"/>
</dbReference>